<proteinExistence type="predicted"/>
<dbReference type="SUPFAM" id="SSF53474">
    <property type="entry name" value="alpha/beta-Hydrolases"/>
    <property type="match status" value="1"/>
</dbReference>
<dbReference type="Pfam" id="PF01738">
    <property type="entry name" value="DLH"/>
    <property type="match status" value="1"/>
</dbReference>
<evidence type="ECO:0000313" key="3">
    <source>
        <dbReference type="Proteomes" id="UP000386847"/>
    </source>
</evidence>
<evidence type="ECO:0000313" key="2">
    <source>
        <dbReference type="EMBL" id="QGF25127.1"/>
    </source>
</evidence>
<dbReference type="PANTHER" id="PTHR46623">
    <property type="entry name" value="CARBOXYMETHYLENEBUTENOLIDASE-RELATED"/>
    <property type="match status" value="1"/>
</dbReference>
<gene>
    <name evidence="2" type="ORF">Rai3103_07100</name>
</gene>
<dbReference type="InterPro" id="IPR051049">
    <property type="entry name" value="Dienelactone_hydrolase-like"/>
</dbReference>
<dbReference type="EMBL" id="CP045725">
    <property type="protein sequence ID" value="QGF25127.1"/>
    <property type="molecule type" value="Genomic_DNA"/>
</dbReference>
<evidence type="ECO:0000259" key="1">
    <source>
        <dbReference type="Pfam" id="PF01738"/>
    </source>
</evidence>
<dbReference type="Proteomes" id="UP000386847">
    <property type="component" value="Chromosome"/>
</dbReference>
<dbReference type="InterPro" id="IPR029058">
    <property type="entry name" value="AB_hydrolase_fold"/>
</dbReference>
<dbReference type="KEGG" id="rain:Rai3103_07100"/>
<feature type="domain" description="Dienelactone hydrolase" evidence="1">
    <location>
        <begin position="1"/>
        <end position="228"/>
    </location>
</feature>
<organism evidence="2 3">
    <name type="scientific">Raineyella fluvialis</name>
    <dbReference type="NCBI Taxonomy" id="2662261"/>
    <lineage>
        <taxon>Bacteria</taxon>
        <taxon>Bacillati</taxon>
        <taxon>Actinomycetota</taxon>
        <taxon>Actinomycetes</taxon>
        <taxon>Propionibacteriales</taxon>
        <taxon>Propionibacteriaceae</taxon>
        <taxon>Raineyella</taxon>
    </lineage>
</organism>
<reference evidence="2 3" key="1">
    <citation type="submission" date="2019-10" db="EMBL/GenBank/DDBJ databases">
        <title>Genomic analysis of Raineyella sp. CBA3103.</title>
        <authorList>
            <person name="Roh S.W."/>
        </authorList>
    </citation>
    <scope>NUCLEOTIDE SEQUENCE [LARGE SCALE GENOMIC DNA]</scope>
    <source>
        <strain evidence="2 3">CBA3103</strain>
    </source>
</reference>
<dbReference type="PANTHER" id="PTHR46623:SF6">
    <property type="entry name" value="ALPHA_BETA-HYDROLASES SUPERFAMILY PROTEIN"/>
    <property type="match status" value="1"/>
</dbReference>
<dbReference type="InterPro" id="IPR002925">
    <property type="entry name" value="Dienelactn_hydro"/>
</dbReference>
<dbReference type="Gene3D" id="3.40.50.1820">
    <property type="entry name" value="alpha/beta hydrolase"/>
    <property type="match status" value="1"/>
</dbReference>
<dbReference type="AlphaFoldDB" id="A0A5Q2FH63"/>
<sequence>MSGYVAAPSGSGPWPGVVVIHDALGMTQDLCNQADWLASEGYLAVAPDFFAASGTIRCMVATLRNVRNRRGGAYDDVETVRSWLAARDDCTGSIGVIGFCFGGGLALMLAPDRGFSAVSVNYGTVLAGAYDKDFLATACPVIGSYGGRDPIVRRAARRLEAGLTAAGVPSDVKEYPEAGHGFLHDYEGAGDGGPGLIPTIGDRTGWWGYHEPSTMDARQRIIAFFGQHLQSSGEVDAGDEPGQALGGS</sequence>
<keyword evidence="2" id="KW-0378">Hydrolase</keyword>
<accession>A0A5Q2FH63</accession>
<name>A0A5Q2FH63_9ACTN</name>
<protein>
    <submittedName>
        <fullName evidence="2">Dienelactone hydrolase family protein</fullName>
    </submittedName>
</protein>
<dbReference type="GO" id="GO:0016787">
    <property type="term" value="F:hydrolase activity"/>
    <property type="evidence" value="ECO:0007669"/>
    <property type="project" value="UniProtKB-KW"/>
</dbReference>
<keyword evidence="3" id="KW-1185">Reference proteome</keyword>